<reference evidence="3 4" key="1">
    <citation type="submission" date="2018-04" db="EMBL/GenBank/DDBJ databases">
        <title>Genomic Encyclopedia of Type Strains, Phase IV (KMG-IV): sequencing the most valuable type-strain genomes for metagenomic binning, comparative biology and taxonomic classification.</title>
        <authorList>
            <person name="Goeker M."/>
        </authorList>
    </citation>
    <scope>NUCLEOTIDE SEQUENCE [LARGE SCALE GENOMIC DNA]</scope>
    <source>
        <strain evidence="3 4">DSM 10065</strain>
    </source>
</reference>
<proteinExistence type="predicted"/>
<name>A0A2U1CMH6_9BURK</name>
<evidence type="ECO:0000256" key="1">
    <source>
        <dbReference type="SAM" id="Coils"/>
    </source>
</evidence>
<organism evidence="3 4">
    <name type="scientific">Pusillimonas noertemannii</name>
    <dbReference type="NCBI Taxonomy" id="305977"/>
    <lineage>
        <taxon>Bacteria</taxon>
        <taxon>Pseudomonadati</taxon>
        <taxon>Pseudomonadota</taxon>
        <taxon>Betaproteobacteria</taxon>
        <taxon>Burkholderiales</taxon>
        <taxon>Alcaligenaceae</taxon>
        <taxon>Pusillimonas</taxon>
    </lineage>
</organism>
<dbReference type="Pfam" id="PF03869">
    <property type="entry name" value="Arc"/>
    <property type="match status" value="1"/>
</dbReference>
<dbReference type="EMBL" id="QEKO01000002">
    <property type="protein sequence ID" value="PVY62209.1"/>
    <property type="molecule type" value="Genomic_DNA"/>
</dbReference>
<dbReference type="InterPro" id="IPR010985">
    <property type="entry name" value="Ribbon_hlx_hlx"/>
</dbReference>
<feature type="domain" description="Arc-like DNA binding" evidence="2">
    <location>
        <begin position="18"/>
        <end position="59"/>
    </location>
</feature>
<accession>A0A2U1CMH6</accession>
<protein>
    <submittedName>
        <fullName evidence="3">Arc-like DNA binding dprotein</fullName>
    </submittedName>
</protein>
<keyword evidence="1" id="KW-0175">Coiled coil</keyword>
<keyword evidence="4" id="KW-1185">Reference proteome</keyword>
<comment type="caution">
    <text evidence="3">The sequence shown here is derived from an EMBL/GenBank/DDBJ whole genome shotgun (WGS) entry which is preliminary data.</text>
</comment>
<sequence>MVSFGQSAEDRRVVTPESKYEKFNLRMPHGMRARLAKAGEKNGRSMNGEIVARLDSSFDTAQSQEELIKTIQCLRAAVESLTIELSAFRERR</sequence>
<evidence type="ECO:0000313" key="3">
    <source>
        <dbReference type="EMBL" id="PVY62209.1"/>
    </source>
</evidence>
<dbReference type="AlphaFoldDB" id="A0A2U1CMH6"/>
<feature type="coiled-coil region" evidence="1">
    <location>
        <begin position="64"/>
        <end position="91"/>
    </location>
</feature>
<dbReference type="InterPro" id="IPR013321">
    <property type="entry name" value="Arc_rbn_hlx_hlx"/>
</dbReference>
<gene>
    <name evidence="3" type="ORF">C7440_1702</name>
</gene>
<dbReference type="InterPro" id="IPR005569">
    <property type="entry name" value="Arc_DNA-bd_dom"/>
</dbReference>
<evidence type="ECO:0000259" key="2">
    <source>
        <dbReference type="Pfam" id="PF03869"/>
    </source>
</evidence>
<dbReference type="Proteomes" id="UP000246145">
    <property type="component" value="Unassembled WGS sequence"/>
</dbReference>
<dbReference type="GO" id="GO:0003677">
    <property type="term" value="F:DNA binding"/>
    <property type="evidence" value="ECO:0007669"/>
    <property type="project" value="InterPro"/>
</dbReference>
<dbReference type="GO" id="GO:0006355">
    <property type="term" value="P:regulation of DNA-templated transcription"/>
    <property type="evidence" value="ECO:0007669"/>
    <property type="project" value="InterPro"/>
</dbReference>
<dbReference type="Gene3D" id="1.10.1220.10">
    <property type="entry name" value="Met repressor-like"/>
    <property type="match status" value="1"/>
</dbReference>
<dbReference type="SUPFAM" id="SSF47598">
    <property type="entry name" value="Ribbon-helix-helix"/>
    <property type="match status" value="1"/>
</dbReference>
<evidence type="ECO:0000313" key="4">
    <source>
        <dbReference type="Proteomes" id="UP000246145"/>
    </source>
</evidence>